<dbReference type="Gene3D" id="3.40.50.720">
    <property type="entry name" value="NAD(P)-binding Rossmann-like Domain"/>
    <property type="match status" value="1"/>
</dbReference>
<reference evidence="4" key="1">
    <citation type="submission" date="2019-09" db="EMBL/GenBank/DDBJ databases">
        <title>Mumia zhuanghuii sp. nov. isolated from the intestinal contents of plateau pika (Ochotona curzoniae) in the Qinghai-Tibet plateau of China.</title>
        <authorList>
            <person name="Tian Z."/>
        </authorList>
    </citation>
    <scope>NUCLEOTIDE SEQUENCE [LARGE SCALE GENOMIC DNA]</scope>
    <source>
        <strain evidence="4">JCM 30598</strain>
    </source>
</reference>
<evidence type="ECO:0000313" key="4">
    <source>
        <dbReference type="Proteomes" id="UP000325827"/>
    </source>
</evidence>
<dbReference type="EMBL" id="VYSA01000004">
    <property type="protein sequence ID" value="KAA9105898.1"/>
    <property type="molecule type" value="Genomic_DNA"/>
</dbReference>
<evidence type="ECO:0000313" key="3">
    <source>
        <dbReference type="EMBL" id="KAA9105898.1"/>
    </source>
</evidence>
<dbReference type="PANTHER" id="PTHR24321:SF8">
    <property type="entry name" value="ESTRADIOL 17-BETA-DEHYDROGENASE 8-RELATED"/>
    <property type="match status" value="1"/>
</dbReference>
<protein>
    <submittedName>
        <fullName evidence="3">SDR family oxidoreductase</fullName>
    </submittedName>
</protein>
<keyword evidence="2" id="KW-0560">Oxidoreductase</keyword>
<accession>A0A5J5IZS2</accession>
<dbReference type="GO" id="GO:0016491">
    <property type="term" value="F:oxidoreductase activity"/>
    <property type="evidence" value="ECO:0007669"/>
    <property type="project" value="UniProtKB-KW"/>
</dbReference>
<dbReference type="OrthoDB" id="286404at2"/>
<dbReference type="Proteomes" id="UP000325827">
    <property type="component" value="Unassembled WGS sequence"/>
</dbReference>
<dbReference type="CDD" id="cd05233">
    <property type="entry name" value="SDR_c"/>
    <property type="match status" value="1"/>
</dbReference>
<comment type="similarity">
    <text evidence="1">Belongs to the short-chain dehydrogenases/reductases (SDR) family.</text>
</comment>
<sequence>MTRFTGRTAIVTGAAGDIGQTTAIRLVSEGATVALVDRKAEFLDETIRLCHEASGQAVLSVAIDQTDRDAVESGVLKIVAELGAVDALFANAGYGKFATFLEQPLSEWSRHVDVNLTGTFNICQVVARAMVERAMGGAIVINASSGAIQHTDLLSAYCATKSGLRMLASGMASELGNHRIRVNSVMPGVVETAMTGPMLSGDDGDAFRAALLSDTPVGRLGRPEDIAALVTFLLSDDASFITGAAIAIDGGQTIHGHPRWYFTDHRRAHEDVWSPGR</sequence>
<comment type="caution">
    <text evidence="3">The sequence shown here is derived from an EMBL/GenBank/DDBJ whole genome shotgun (WGS) entry which is preliminary data.</text>
</comment>
<dbReference type="InterPro" id="IPR020904">
    <property type="entry name" value="Sc_DH/Rdtase_CS"/>
</dbReference>
<evidence type="ECO:0000256" key="1">
    <source>
        <dbReference type="ARBA" id="ARBA00006484"/>
    </source>
</evidence>
<dbReference type="AlphaFoldDB" id="A0A5J5IZS2"/>
<dbReference type="RefSeq" id="WP_150450040.1">
    <property type="nucleotide sequence ID" value="NZ_VYSA01000004.1"/>
</dbReference>
<proteinExistence type="inferred from homology"/>
<dbReference type="PANTHER" id="PTHR24321">
    <property type="entry name" value="DEHYDROGENASES, SHORT CHAIN"/>
    <property type="match status" value="1"/>
</dbReference>
<organism evidence="3 4">
    <name type="scientific">Microbacterium rhizomatis</name>
    <dbReference type="NCBI Taxonomy" id="1631477"/>
    <lineage>
        <taxon>Bacteria</taxon>
        <taxon>Bacillati</taxon>
        <taxon>Actinomycetota</taxon>
        <taxon>Actinomycetes</taxon>
        <taxon>Micrococcales</taxon>
        <taxon>Microbacteriaceae</taxon>
        <taxon>Microbacterium</taxon>
    </lineage>
</organism>
<dbReference type="SUPFAM" id="SSF51735">
    <property type="entry name" value="NAD(P)-binding Rossmann-fold domains"/>
    <property type="match status" value="1"/>
</dbReference>
<dbReference type="FunFam" id="3.40.50.720:FF:000084">
    <property type="entry name" value="Short-chain dehydrogenase reductase"/>
    <property type="match status" value="1"/>
</dbReference>
<dbReference type="PRINTS" id="PR00081">
    <property type="entry name" value="GDHRDH"/>
</dbReference>
<dbReference type="PROSITE" id="PS00061">
    <property type="entry name" value="ADH_SHORT"/>
    <property type="match status" value="1"/>
</dbReference>
<dbReference type="InterPro" id="IPR036291">
    <property type="entry name" value="NAD(P)-bd_dom_sf"/>
</dbReference>
<dbReference type="InterPro" id="IPR002347">
    <property type="entry name" value="SDR_fam"/>
</dbReference>
<keyword evidence="4" id="KW-1185">Reference proteome</keyword>
<name>A0A5J5IZS2_9MICO</name>
<dbReference type="Pfam" id="PF13561">
    <property type="entry name" value="adh_short_C2"/>
    <property type="match status" value="1"/>
</dbReference>
<evidence type="ECO:0000256" key="2">
    <source>
        <dbReference type="ARBA" id="ARBA00023002"/>
    </source>
</evidence>
<gene>
    <name evidence="3" type="ORF">F6B43_16165</name>
</gene>